<reference evidence="2 3" key="2">
    <citation type="submission" date="2018-12" db="EMBL/GenBank/DDBJ databases">
        <title>Rhizobacter gummiphilus sp. nov., a rubber-degrading bacterium isolated from the soil of a botanical garden in Japan.</title>
        <authorList>
            <person name="Shunsuke S.S."/>
        </authorList>
    </citation>
    <scope>NUCLEOTIDE SEQUENCE [LARGE SCALE GENOMIC DNA]</scope>
    <source>
        <strain evidence="2 3">S-16</strain>
    </source>
</reference>
<evidence type="ECO:0000313" key="2">
    <source>
        <dbReference type="EMBL" id="RQP22266.1"/>
    </source>
</evidence>
<protein>
    <submittedName>
        <fullName evidence="2">Uncharacterized protein</fullName>
    </submittedName>
</protein>
<dbReference type="OrthoDB" id="5392962at2"/>
<organism evidence="2 3">
    <name type="scientific">Piscinibacter terrae</name>
    <dbReference type="NCBI Taxonomy" id="2496871"/>
    <lineage>
        <taxon>Bacteria</taxon>
        <taxon>Pseudomonadati</taxon>
        <taxon>Pseudomonadota</taxon>
        <taxon>Betaproteobacteria</taxon>
        <taxon>Burkholderiales</taxon>
        <taxon>Sphaerotilaceae</taxon>
        <taxon>Piscinibacter</taxon>
    </lineage>
</organism>
<proteinExistence type="predicted"/>
<evidence type="ECO:0000256" key="1">
    <source>
        <dbReference type="SAM" id="SignalP"/>
    </source>
</evidence>
<sequence>MTGRPPRLTRCLALLLSLAGAAGAIASPEADSLRSHHAGMAPQLANSAFHQPLVLESTQTSGDLKGDVFAVVEHEFGKLEAALQGVEVWCDVLILHLNVKYCHSTGKGASGSIALAVGKKGDQDIADAYQANFAYQLAAAAPDYLKVQLSAKEGPMGTSNYRILFEATPLDATHSFVHMSYAYGYGFTARIAMQGYLATVGRNKVGFTVVGKKSDGQPVYVDNVRGVVERNTMRYYLAIDTYLATLSLPAAQRDEKRMHDWFIATERYPRQLHEMEEGEYMAMKRKELARQRAS</sequence>
<accession>A0A3N7HMH4</accession>
<name>A0A3N7HMH4_9BURK</name>
<dbReference type="EMBL" id="QUSW01000008">
    <property type="protein sequence ID" value="RQP22266.1"/>
    <property type="molecule type" value="Genomic_DNA"/>
</dbReference>
<gene>
    <name evidence="2" type="ORF">DZC73_23680</name>
</gene>
<feature type="chain" id="PRO_5017947622" evidence="1">
    <location>
        <begin position="27"/>
        <end position="294"/>
    </location>
</feature>
<dbReference type="AlphaFoldDB" id="A0A3N7HMH4"/>
<feature type="signal peptide" evidence="1">
    <location>
        <begin position="1"/>
        <end position="26"/>
    </location>
</feature>
<comment type="caution">
    <text evidence="2">The sequence shown here is derived from an EMBL/GenBank/DDBJ whole genome shotgun (WGS) entry which is preliminary data.</text>
</comment>
<evidence type="ECO:0000313" key="3">
    <source>
        <dbReference type="Proteomes" id="UP000267464"/>
    </source>
</evidence>
<dbReference type="Proteomes" id="UP000267464">
    <property type="component" value="Unassembled WGS sequence"/>
</dbReference>
<keyword evidence="1" id="KW-0732">Signal</keyword>
<reference evidence="2 3" key="1">
    <citation type="submission" date="2018-08" db="EMBL/GenBank/DDBJ databases">
        <authorList>
            <person name="Khan S.A."/>
            <person name="Jeon C.O."/>
            <person name="Chun B.H."/>
            <person name="Jeong S.E."/>
        </authorList>
    </citation>
    <scope>NUCLEOTIDE SEQUENCE [LARGE SCALE GENOMIC DNA]</scope>
    <source>
        <strain evidence="2 3">S-16</strain>
    </source>
</reference>
<keyword evidence="3" id="KW-1185">Reference proteome</keyword>